<dbReference type="Gene3D" id="2.40.30.10">
    <property type="entry name" value="Translation factors"/>
    <property type="match status" value="1"/>
</dbReference>
<keyword evidence="3" id="KW-0694">RNA-binding</keyword>
<dbReference type="Pfam" id="PF00009">
    <property type="entry name" value="GTP_EFTU"/>
    <property type="match status" value="1"/>
</dbReference>
<evidence type="ECO:0000256" key="1">
    <source>
        <dbReference type="ARBA" id="ARBA00022741"/>
    </source>
</evidence>
<keyword evidence="1 3" id="KW-0547">Nucleotide-binding</keyword>
<dbReference type="PANTHER" id="PTHR42908:SF8">
    <property type="entry name" value="TR-TYPE G DOMAIN-CONTAINING PROTEIN"/>
    <property type="match status" value="1"/>
</dbReference>
<reference evidence="5 6" key="1">
    <citation type="journal article" date="2015" name="Nature">
        <title>rRNA introns, odd ribosomes, and small enigmatic genomes across a large radiation of phyla.</title>
        <authorList>
            <person name="Brown C.T."/>
            <person name="Hug L.A."/>
            <person name="Thomas B.C."/>
            <person name="Sharon I."/>
            <person name="Castelle C.J."/>
            <person name="Singh A."/>
            <person name="Wilkins M.J."/>
            <person name="Williams K.H."/>
            <person name="Banfield J.F."/>
        </authorList>
    </citation>
    <scope>NUCLEOTIDE SEQUENCE [LARGE SCALE GENOMIC DNA]</scope>
</reference>
<dbReference type="CDD" id="cd16263">
    <property type="entry name" value="BipA_III"/>
    <property type="match status" value="1"/>
</dbReference>
<dbReference type="FunFam" id="3.40.50.300:FF:000055">
    <property type="entry name" value="GTP-binding protein TypA"/>
    <property type="match status" value="1"/>
</dbReference>
<dbReference type="NCBIfam" id="TIGR01394">
    <property type="entry name" value="TypA_BipA"/>
    <property type="match status" value="1"/>
</dbReference>
<dbReference type="InterPro" id="IPR000640">
    <property type="entry name" value="EFG_V-like"/>
</dbReference>
<dbReference type="EC" id="3.6.5.-" evidence="3"/>
<dbReference type="InterPro" id="IPR031157">
    <property type="entry name" value="G_TR_CS"/>
</dbReference>
<keyword evidence="3" id="KW-0690">Ribosome biogenesis</keyword>
<feature type="domain" description="Tr-type G" evidence="4">
    <location>
        <begin position="18"/>
        <end position="214"/>
    </location>
</feature>
<dbReference type="Pfam" id="PF14492">
    <property type="entry name" value="EFG_III"/>
    <property type="match status" value="1"/>
</dbReference>
<evidence type="ECO:0000313" key="6">
    <source>
        <dbReference type="Proteomes" id="UP000034616"/>
    </source>
</evidence>
<dbReference type="SUPFAM" id="SSF52540">
    <property type="entry name" value="P-loop containing nucleoside triphosphate hydrolases"/>
    <property type="match status" value="1"/>
</dbReference>
<comment type="function">
    <text evidence="3">A 50S ribosomal subunit assembly protein with GTPase activity, required for 50S subunit assembly at low temperatures, may also play a role in translation. Binds GTP and analogs. Binds the 70S ribosome between the 30S and 50S subunits, in a similar position as ribosome-bound EF-G; it contacts a number of ribosomal proteins, both rRNAs and the A-site tRNA.</text>
</comment>
<keyword evidence="2 3" id="KW-0342">GTP-binding</keyword>
<evidence type="ECO:0000259" key="4">
    <source>
        <dbReference type="PROSITE" id="PS51722"/>
    </source>
</evidence>
<dbReference type="FunFam" id="3.30.70.870:FF:000003">
    <property type="entry name" value="GTP-binding protein TypA"/>
    <property type="match status" value="1"/>
</dbReference>
<evidence type="ECO:0000256" key="2">
    <source>
        <dbReference type="ARBA" id="ARBA00023134"/>
    </source>
</evidence>
<dbReference type="InterPro" id="IPR027417">
    <property type="entry name" value="P-loop_NTPase"/>
</dbReference>
<dbReference type="CDD" id="cd01891">
    <property type="entry name" value="TypA_BipA"/>
    <property type="match status" value="1"/>
</dbReference>
<dbReference type="GO" id="GO:0003924">
    <property type="term" value="F:GTPase activity"/>
    <property type="evidence" value="ECO:0007669"/>
    <property type="project" value="UniProtKB-UniRule"/>
</dbReference>
<comment type="subcellular location">
    <subcellularLocation>
        <location evidence="3">Cytoplasm</location>
    </subcellularLocation>
    <text evidence="3">Binds to ribosomes.</text>
</comment>
<dbReference type="FunFam" id="3.30.70.240:FF:000002">
    <property type="entry name" value="GTP-binding protein TypA"/>
    <property type="match status" value="1"/>
</dbReference>
<dbReference type="Pfam" id="PF00679">
    <property type="entry name" value="EFG_C"/>
    <property type="match status" value="1"/>
</dbReference>
<evidence type="ECO:0000256" key="3">
    <source>
        <dbReference type="HAMAP-Rule" id="MF_00849"/>
    </source>
</evidence>
<feature type="binding site" evidence="3">
    <location>
        <begin position="143"/>
        <end position="146"/>
    </location>
    <ligand>
        <name>GTP</name>
        <dbReference type="ChEBI" id="CHEBI:37565"/>
    </ligand>
</feature>
<dbReference type="SUPFAM" id="SSF54980">
    <property type="entry name" value="EF-G C-terminal domain-like"/>
    <property type="match status" value="2"/>
</dbReference>
<dbReference type="PRINTS" id="PR00315">
    <property type="entry name" value="ELONGATNFCT"/>
</dbReference>
<dbReference type="InterPro" id="IPR006298">
    <property type="entry name" value="BipA"/>
</dbReference>
<keyword evidence="3" id="KW-0378">Hydrolase</keyword>
<dbReference type="InterPro" id="IPR005225">
    <property type="entry name" value="Small_GTP-bd"/>
</dbReference>
<dbReference type="PATRIC" id="fig|1618985.3.peg.596"/>
<dbReference type="NCBIfam" id="TIGR00231">
    <property type="entry name" value="small_GTP"/>
    <property type="match status" value="1"/>
</dbReference>
<gene>
    <name evidence="3" type="primary">bipA</name>
    <name evidence="5" type="ORF">UU35_C0007G0080</name>
</gene>
<dbReference type="InterPro" id="IPR035651">
    <property type="entry name" value="BipA_V"/>
</dbReference>
<dbReference type="Pfam" id="PF21018">
    <property type="entry name" value="BipA_C"/>
    <property type="match status" value="1"/>
</dbReference>
<dbReference type="GO" id="GO:0005525">
    <property type="term" value="F:GTP binding"/>
    <property type="evidence" value="ECO:0007669"/>
    <property type="project" value="UniProtKB-UniRule"/>
</dbReference>
<evidence type="ECO:0000313" key="5">
    <source>
        <dbReference type="EMBL" id="KKR86934.1"/>
    </source>
</evidence>
<keyword evidence="3" id="KW-0820">tRNA-binding</keyword>
<keyword evidence="3" id="KW-0699">rRNA-binding</keyword>
<protein>
    <recommendedName>
        <fullName evidence="3">Large ribosomal subunit assembly factor BipA</fullName>
        <ecNumber evidence="3">3.6.5.-</ecNumber>
    </recommendedName>
    <alternativeName>
        <fullName evidence="3">GTP-binding protein BipA</fullName>
    </alternativeName>
</protein>
<dbReference type="AlphaFoldDB" id="A0A0G0UDB2"/>
<dbReference type="EMBL" id="LCAH01000007">
    <property type="protein sequence ID" value="KKR86934.1"/>
    <property type="molecule type" value="Genomic_DNA"/>
</dbReference>
<dbReference type="InterPro" id="IPR047043">
    <property type="entry name" value="BipA_III"/>
</dbReference>
<keyword evidence="3" id="KW-0963">Cytoplasm</keyword>
<accession>A0A0G0UDB2</accession>
<dbReference type="InterPro" id="IPR000795">
    <property type="entry name" value="T_Tr_GTP-bd_dom"/>
</dbReference>
<sequence>MTGRTRPFLEFIMSVMRDDIRNIAIIAHVDHGKTTLVDALLKQSHAFRDADAMGTTIMDSNELERERGITIFAKNASIQWKEKKINIVDTPGHADFGGEVERIMSLVDGCLLLVDAKEGPMPQTKFVLKKAIEAGHKLIVIINKVDKKDARPDWVLNKTFDLFIDLGATEEQANFPVVYASAVNGVAGMEPDMEKMTDISPILDAVLEHIPGPEGDASAPLQISVANIFYDNYKGRIAIGRVENGVVRQGQTIKHIDRDGVEKSGKIIALQVFDTLGRKDISEAEAGEIVAIAGIENVQIGESIVDPINGIALPVMSIEEPTVKMTFGTNTSPFAGNEGTFSTARHVKERLERELLNDVALRVEKGEGDSRFVVSGRGELHLAILIEKMRREGYELEVSRPQVIFKQVGSELTEPFEAVSIECPEGNAGVVIEKMGKRRGEMKDMRIENGTAYLEFEIPTRGLIGYRTEFMTDTKGLGILNTLLLGYRPSVGEISANEHGSMISMENGTTMGYALTNLQERGALFVGPAVEVYAGMVVGQYSRVEDIEVNPCKEKKLSNMRSKGDGSSVSLEPPRDMTLEMALEYIGDDELLEVTPKSLRVRKAILDSNIRRRENAKHIISA</sequence>
<dbReference type="GO" id="GO:0043022">
    <property type="term" value="F:ribosome binding"/>
    <property type="evidence" value="ECO:0007669"/>
    <property type="project" value="UniProtKB-UniRule"/>
</dbReference>
<dbReference type="GO" id="GO:0019843">
    <property type="term" value="F:rRNA binding"/>
    <property type="evidence" value="ECO:0007669"/>
    <property type="project" value="UniProtKB-KW"/>
</dbReference>
<feature type="binding site" evidence="3">
    <location>
        <begin position="30"/>
        <end position="35"/>
    </location>
    <ligand>
        <name>GTP</name>
        <dbReference type="ChEBI" id="CHEBI:37565"/>
    </ligand>
</feature>
<dbReference type="HAMAP" id="MF_00849">
    <property type="entry name" value="BipA"/>
    <property type="match status" value="1"/>
</dbReference>
<dbReference type="GO" id="GO:0000027">
    <property type="term" value="P:ribosomal large subunit assembly"/>
    <property type="evidence" value="ECO:0007669"/>
    <property type="project" value="UniProtKB-UniRule"/>
</dbReference>
<dbReference type="InterPro" id="IPR004161">
    <property type="entry name" value="EFTu-like_2"/>
</dbReference>
<comment type="catalytic activity">
    <reaction evidence="3">
        <text>GTP + H2O = GDP + phosphate + H(+)</text>
        <dbReference type="Rhea" id="RHEA:19669"/>
        <dbReference type="ChEBI" id="CHEBI:15377"/>
        <dbReference type="ChEBI" id="CHEBI:15378"/>
        <dbReference type="ChEBI" id="CHEBI:37565"/>
        <dbReference type="ChEBI" id="CHEBI:43474"/>
        <dbReference type="ChEBI" id="CHEBI:58189"/>
    </reaction>
</comment>
<dbReference type="InterPro" id="IPR041095">
    <property type="entry name" value="EFG_II"/>
</dbReference>
<dbReference type="SMART" id="SM00838">
    <property type="entry name" value="EFG_C"/>
    <property type="match status" value="1"/>
</dbReference>
<dbReference type="GO" id="GO:0005829">
    <property type="term" value="C:cytosol"/>
    <property type="evidence" value="ECO:0007669"/>
    <property type="project" value="TreeGrafter"/>
</dbReference>
<proteinExistence type="inferred from homology"/>
<comment type="similarity">
    <text evidence="3">Belongs to the TRAFAC class translation factor GTPase superfamily. Classic translation factor GTPase family. BipA subfamily.</text>
</comment>
<dbReference type="CDD" id="cd03710">
    <property type="entry name" value="BipA_TypA_C"/>
    <property type="match status" value="1"/>
</dbReference>
<comment type="caution">
    <text evidence="5">The sequence shown here is derived from an EMBL/GenBank/DDBJ whole genome shotgun (WGS) entry which is preliminary data.</text>
</comment>
<dbReference type="Gene3D" id="3.30.70.870">
    <property type="entry name" value="Elongation Factor G (Translational Gtpase), domain 3"/>
    <property type="match status" value="1"/>
</dbReference>
<dbReference type="Gene3D" id="3.40.50.300">
    <property type="entry name" value="P-loop containing nucleotide triphosphate hydrolases"/>
    <property type="match status" value="1"/>
</dbReference>
<dbReference type="PROSITE" id="PS51722">
    <property type="entry name" value="G_TR_2"/>
    <property type="match status" value="1"/>
</dbReference>
<dbReference type="InterPro" id="IPR009000">
    <property type="entry name" value="Transl_B-barrel_sf"/>
</dbReference>
<dbReference type="GO" id="GO:0000049">
    <property type="term" value="F:tRNA binding"/>
    <property type="evidence" value="ECO:0007669"/>
    <property type="project" value="UniProtKB-KW"/>
</dbReference>
<dbReference type="InterPro" id="IPR047041">
    <property type="entry name" value="BipA_GTP-bd_dom"/>
</dbReference>
<comment type="subunit">
    <text evidence="3">Monomer.</text>
</comment>
<dbReference type="PANTHER" id="PTHR42908">
    <property type="entry name" value="TRANSLATION ELONGATION FACTOR-RELATED"/>
    <property type="match status" value="1"/>
</dbReference>
<dbReference type="Proteomes" id="UP000034616">
    <property type="component" value="Unassembled WGS sequence"/>
</dbReference>
<dbReference type="InterPro" id="IPR042116">
    <property type="entry name" value="TypA/BipA_C"/>
</dbReference>
<dbReference type="Pfam" id="PF03144">
    <property type="entry name" value="GTP_EFTU_D2"/>
    <property type="match status" value="1"/>
</dbReference>
<dbReference type="Gene3D" id="3.30.70.240">
    <property type="match status" value="1"/>
</dbReference>
<organism evidence="5 6">
    <name type="scientific">Candidatus Uhrbacteria bacterium GW2011_GWC2_41_11</name>
    <dbReference type="NCBI Taxonomy" id="1618985"/>
    <lineage>
        <taxon>Bacteria</taxon>
        <taxon>Candidatus Uhriibacteriota</taxon>
    </lineage>
</organism>
<dbReference type="CDD" id="cd03691">
    <property type="entry name" value="BipA_TypA_II"/>
    <property type="match status" value="1"/>
</dbReference>
<dbReference type="InterPro" id="IPR048876">
    <property type="entry name" value="BipA_C"/>
</dbReference>
<dbReference type="FunFam" id="2.40.50.250:FF:000001">
    <property type="entry name" value="GTP-binding protein TypA"/>
    <property type="match status" value="1"/>
</dbReference>
<dbReference type="GO" id="GO:1990904">
    <property type="term" value="C:ribonucleoprotein complex"/>
    <property type="evidence" value="ECO:0007669"/>
    <property type="project" value="TreeGrafter"/>
</dbReference>
<name>A0A0G0UDB2_9BACT</name>
<dbReference type="PROSITE" id="PS00301">
    <property type="entry name" value="G_TR_1"/>
    <property type="match status" value="1"/>
</dbReference>
<dbReference type="InterPro" id="IPR035647">
    <property type="entry name" value="EFG_III/V"/>
</dbReference>
<dbReference type="SUPFAM" id="SSF50447">
    <property type="entry name" value="Translation proteins"/>
    <property type="match status" value="1"/>
</dbReference>
<dbReference type="Gene3D" id="2.40.50.250">
    <property type="entry name" value="bipa protein"/>
    <property type="match status" value="1"/>
</dbReference>
<dbReference type="InterPro" id="IPR047042">
    <property type="entry name" value="BipA_II"/>
</dbReference>